<feature type="region of interest" description="Disordered" evidence="1">
    <location>
        <begin position="46"/>
        <end position="78"/>
    </location>
</feature>
<protein>
    <submittedName>
        <fullName evidence="2">Uncharacterized protein</fullName>
    </submittedName>
</protein>
<accession>A0A4Y2R0T0</accession>
<evidence type="ECO:0000313" key="3">
    <source>
        <dbReference type="Proteomes" id="UP000499080"/>
    </source>
</evidence>
<keyword evidence="3" id="KW-1185">Reference proteome</keyword>
<feature type="compositionally biased region" description="Basic residues" evidence="1">
    <location>
        <begin position="55"/>
        <end position="68"/>
    </location>
</feature>
<evidence type="ECO:0000256" key="1">
    <source>
        <dbReference type="SAM" id="MobiDB-lite"/>
    </source>
</evidence>
<dbReference type="EMBL" id="BGPR01015381">
    <property type="protein sequence ID" value="GBN68999.1"/>
    <property type="molecule type" value="Genomic_DNA"/>
</dbReference>
<dbReference type="Proteomes" id="UP000499080">
    <property type="component" value="Unassembled WGS sequence"/>
</dbReference>
<gene>
    <name evidence="2" type="ORF">AVEN_9495_1</name>
</gene>
<name>A0A4Y2R0T0_ARAVE</name>
<evidence type="ECO:0000313" key="2">
    <source>
        <dbReference type="EMBL" id="GBN68999.1"/>
    </source>
</evidence>
<reference evidence="2 3" key="1">
    <citation type="journal article" date="2019" name="Sci. Rep.">
        <title>Orb-weaving spider Araneus ventricosus genome elucidates the spidroin gene catalogue.</title>
        <authorList>
            <person name="Kono N."/>
            <person name="Nakamura H."/>
            <person name="Ohtoshi R."/>
            <person name="Moran D.A.P."/>
            <person name="Shinohara A."/>
            <person name="Yoshida Y."/>
            <person name="Fujiwara M."/>
            <person name="Mori M."/>
            <person name="Tomita M."/>
            <person name="Arakawa K."/>
        </authorList>
    </citation>
    <scope>NUCLEOTIDE SEQUENCE [LARGE SCALE GENOMIC DNA]</scope>
</reference>
<sequence length="126" mass="14524">MSELNVFKIDGRYWIENLIAWRPNDKTFVFVSKDLNCSSLISSELNGNHYSRQQPSRKKRTNRRKRKATPGTPGELSSDLPWELERQRLQILPFFLARAEGQTDVISAVSWALRLLASRPPACNHV</sequence>
<organism evidence="2 3">
    <name type="scientific">Araneus ventricosus</name>
    <name type="common">Orbweaver spider</name>
    <name type="synonym">Epeira ventricosa</name>
    <dbReference type="NCBI Taxonomy" id="182803"/>
    <lineage>
        <taxon>Eukaryota</taxon>
        <taxon>Metazoa</taxon>
        <taxon>Ecdysozoa</taxon>
        <taxon>Arthropoda</taxon>
        <taxon>Chelicerata</taxon>
        <taxon>Arachnida</taxon>
        <taxon>Araneae</taxon>
        <taxon>Araneomorphae</taxon>
        <taxon>Entelegynae</taxon>
        <taxon>Araneoidea</taxon>
        <taxon>Araneidae</taxon>
        <taxon>Araneus</taxon>
    </lineage>
</organism>
<comment type="caution">
    <text evidence="2">The sequence shown here is derived from an EMBL/GenBank/DDBJ whole genome shotgun (WGS) entry which is preliminary data.</text>
</comment>
<dbReference type="AlphaFoldDB" id="A0A4Y2R0T0"/>
<proteinExistence type="predicted"/>